<evidence type="ECO:0000313" key="2">
    <source>
        <dbReference type="EMBL" id="QLJ99860.1"/>
    </source>
</evidence>
<gene>
    <name evidence="2" type="ORF">HZU44_07140</name>
</gene>
<dbReference type="PANTHER" id="PTHR21366:SF31">
    <property type="entry name" value="METALLOTHIOL TRANSFERASE FOSB"/>
    <property type="match status" value="1"/>
</dbReference>
<dbReference type="InterPro" id="IPR050383">
    <property type="entry name" value="GlyoxalaseI/FosfomycinResist"/>
</dbReference>
<dbReference type="PROSITE" id="PS51819">
    <property type="entry name" value="VOC"/>
    <property type="match status" value="1"/>
</dbReference>
<reference evidence="2" key="1">
    <citation type="submission" date="2020-08" db="EMBL/GenBank/DDBJ databases">
        <title>A bifunctional nitrone conjugated secondary metabolite targeting the ribosome.</title>
        <authorList>
            <person name="Limbrick E.M."/>
            <person name="Graf M."/>
            <person name="Derewacz D.K."/>
            <person name="Nguyen F."/>
            <person name="Spraggins J.M."/>
            <person name="Wieland M."/>
            <person name="Ynigez-Gutierrez A.E."/>
            <person name="Reisman B.J."/>
            <person name="Zinshteyn B."/>
            <person name="McCulloch K."/>
            <person name="Iverson T.M."/>
            <person name="Green R."/>
            <person name="Wilson D.N."/>
            <person name="Bachmann B.O."/>
        </authorList>
    </citation>
    <scope>NUCLEOTIDE SEQUENCE</scope>
    <source>
        <strain evidence="2">Africana</strain>
    </source>
</reference>
<dbReference type="InterPro" id="IPR004360">
    <property type="entry name" value="Glyas_Fos-R_dOase_dom"/>
</dbReference>
<evidence type="ECO:0000259" key="1">
    <source>
        <dbReference type="PROSITE" id="PS51819"/>
    </source>
</evidence>
<sequence length="138" mass="15145">MPELAGVQHVALTVTDAARSADWYAEVLGLRIVVRFEEGGGERYKIILADRAARILVGVVEHRGAPPERFDERRPGLDHLAFAVDGRAELDAWAAHLDALGVPYSPVAPATLDPRNSVLVFRDPDHIQLEFFAVPAEN</sequence>
<dbReference type="InterPro" id="IPR037523">
    <property type="entry name" value="VOC_core"/>
</dbReference>
<dbReference type="InterPro" id="IPR029068">
    <property type="entry name" value="Glyas_Bleomycin-R_OHBP_Dase"/>
</dbReference>
<dbReference type="SUPFAM" id="SSF54593">
    <property type="entry name" value="Glyoxalase/Bleomycin resistance protein/Dihydroxybiphenyl dioxygenase"/>
    <property type="match status" value="1"/>
</dbReference>
<dbReference type="Gene3D" id="3.10.180.10">
    <property type="entry name" value="2,3-Dihydroxybiphenyl 1,2-Dioxygenase, domain 1"/>
    <property type="match status" value="1"/>
</dbReference>
<protein>
    <submittedName>
        <fullName evidence="2">VOC family protein</fullName>
    </submittedName>
</protein>
<dbReference type="EMBL" id="CP058905">
    <property type="protein sequence ID" value="QLJ99860.1"/>
    <property type="molecule type" value="Genomic_DNA"/>
</dbReference>
<dbReference type="PANTHER" id="PTHR21366">
    <property type="entry name" value="GLYOXALASE FAMILY PROTEIN"/>
    <property type="match status" value="1"/>
</dbReference>
<name>A0A7D5YB24_9ACTN</name>
<dbReference type="Pfam" id="PF00903">
    <property type="entry name" value="Glyoxalase"/>
    <property type="match status" value="1"/>
</dbReference>
<dbReference type="AlphaFoldDB" id="A0A7D5YB24"/>
<feature type="domain" description="VOC" evidence="1">
    <location>
        <begin position="6"/>
        <end position="134"/>
    </location>
</feature>
<accession>A0A7D5YB24</accession>
<proteinExistence type="predicted"/>
<organism evidence="2">
    <name type="scientific">Micromonospora carbonacea</name>
    <dbReference type="NCBI Taxonomy" id="47853"/>
    <lineage>
        <taxon>Bacteria</taxon>
        <taxon>Bacillati</taxon>
        <taxon>Actinomycetota</taxon>
        <taxon>Actinomycetes</taxon>
        <taxon>Micromonosporales</taxon>
        <taxon>Micromonosporaceae</taxon>
        <taxon>Micromonospora</taxon>
    </lineage>
</organism>